<feature type="transmembrane region" description="Helical" evidence="2">
    <location>
        <begin position="187"/>
        <end position="207"/>
    </location>
</feature>
<sequence length="494" mass="53879">MAGREWTSVTTLDGISSGRHRSPIGSVRERDPSPPPEHGTRRPSVADPAASRPRTVTWLPLVLALTWMLGTFGAFWLTRLARQVENPVRLCVFVLAATALFAGGYVAQMSRRVPAVAAATHSTDRIRQVRRLVLASAAYYVVVSLTRLVQFGATGPQSVWASIEAPATGYVNKFDVYQQGVTSTDPWMTLLLPLGVLSVALVPLLVVHWQSLPGWLRLAGLVGTATHLSFYLFIGTMKGLGDVVIMLAAGMLIARASVRHRRRARSRRRRTLVLVGGAFALLATYMIFSHATRATEFGTTGEVVRVNPEVERAMGESVAVGVAAIIGYPTHGYLGLSYNLQVPFEWSHGLGSAPSAAIFAEQSFGADLTEHPTYPDRTQHEKGWPARMYWATIYPWLASDLTFPGAALFMGLVGWLFAGSWRAAVSSRRVVPTLIFAQLCILIVYVPANNQLGMAPESIVGMATLLVLYALQSPANGRQSQWRKNRPRGSAYAR</sequence>
<accession>I0L0G8</accession>
<feature type="transmembrane region" description="Helical" evidence="2">
    <location>
        <begin position="393"/>
        <end position="418"/>
    </location>
</feature>
<gene>
    <name evidence="3" type="ORF">MILUP08_42236</name>
</gene>
<dbReference type="EMBL" id="CAIE01000017">
    <property type="protein sequence ID" value="CCH17315.1"/>
    <property type="molecule type" value="Genomic_DNA"/>
</dbReference>
<dbReference type="AlphaFoldDB" id="I0L0G8"/>
<feature type="transmembrane region" description="Helical" evidence="2">
    <location>
        <begin position="430"/>
        <end position="448"/>
    </location>
</feature>
<keyword evidence="2" id="KW-0812">Transmembrane</keyword>
<keyword evidence="2" id="KW-1133">Transmembrane helix</keyword>
<feature type="transmembrane region" description="Helical" evidence="2">
    <location>
        <begin position="58"/>
        <end position="78"/>
    </location>
</feature>
<feature type="region of interest" description="Disordered" evidence="1">
    <location>
        <begin position="1"/>
        <end position="49"/>
    </location>
</feature>
<keyword evidence="4" id="KW-1185">Reference proteome</keyword>
<evidence type="ECO:0000313" key="3">
    <source>
        <dbReference type="EMBL" id="CCH17315.1"/>
    </source>
</evidence>
<proteinExistence type="predicted"/>
<feature type="transmembrane region" description="Helical" evidence="2">
    <location>
        <begin position="240"/>
        <end position="258"/>
    </location>
</feature>
<evidence type="ECO:0008006" key="5">
    <source>
        <dbReference type="Google" id="ProtNLM"/>
    </source>
</evidence>
<evidence type="ECO:0000256" key="2">
    <source>
        <dbReference type="SAM" id="Phobius"/>
    </source>
</evidence>
<keyword evidence="2" id="KW-0472">Membrane</keyword>
<reference evidence="4" key="1">
    <citation type="journal article" date="2012" name="J. Bacteriol.">
        <title>Genome Sequence of Micromonospora lupini Lupac 08, Isolated from Root Nodules of Lupinus angustifolius.</title>
        <authorList>
            <person name="Alonso-Vega P."/>
            <person name="Normand P."/>
            <person name="Bacigalupe R."/>
            <person name="Pujic P."/>
            <person name="Lajus A."/>
            <person name="Vallenet D."/>
            <person name="Carro L."/>
            <person name="Coll P."/>
            <person name="Trujillo M.E."/>
        </authorList>
    </citation>
    <scope>NUCLEOTIDE SEQUENCE [LARGE SCALE GENOMIC DNA]</scope>
    <source>
        <strain evidence="4">Lupac 08</strain>
    </source>
</reference>
<feature type="transmembrane region" description="Helical" evidence="2">
    <location>
        <begin position="214"/>
        <end position="234"/>
    </location>
</feature>
<dbReference type="eggNOG" id="ENOG50338CC">
    <property type="taxonomic scope" value="Bacteria"/>
</dbReference>
<evidence type="ECO:0000313" key="4">
    <source>
        <dbReference type="Proteomes" id="UP000003448"/>
    </source>
</evidence>
<comment type="caution">
    <text evidence="3">The sequence shown here is derived from an EMBL/GenBank/DDBJ whole genome shotgun (WGS) entry which is preliminary data.</text>
</comment>
<dbReference type="Proteomes" id="UP000003448">
    <property type="component" value="Unassembled WGS sequence"/>
</dbReference>
<protein>
    <recommendedName>
        <fullName evidence="5">Oligosaccharide repeat unit polymerase</fullName>
    </recommendedName>
</protein>
<feature type="transmembrane region" description="Helical" evidence="2">
    <location>
        <begin position="270"/>
        <end position="288"/>
    </location>
</feature>
<feature type="transmembrane region" description="Helical" evidence="2">
    <location>
        <begin position="454"/>
        <end position="471"/>
    </location>
</feature>
<feature type="transmembrane region" description="Helical" evidence="2">
    <location>
        <begin position="90"/>
        <end position="107"/>
    </location>
</feature>
<organism evidence="3 4">
    <name type="scientific">Micromonospora lupini str. Lupac 08</name>
    <dbReference type="NCBI Taxonomy" id="1150864"/>
    <lineage>
        <taxon>Bacteria</taxon>
        <taxon>Bacillati</taxon>
        <taxon>Actinomycetota</taxon>
        <taxon>Actinomycetes</taxon>
        <taxon>Micromonosporales</taxon>
        <taxon>Micromonosporaceae</taxon>
        <taxon>Micromonospora</taxon>
    </lineage>
</organism>
<name>I0L0G8_9ACTN</name>
<evidence type="ECO:0000256" key="1">
    <source>
        <dbReference type="SAM" id="MobiDB-lite"/>
    </source>
</evidence>